<comment type="subcellular location">
    <subcellularLocation>
        <location evidence="1">Cell envelope</location>
    </subcellularLocation>
</comment>
<dbReference type="Pfam" id="PF13407">
    <property type="entry name" value="Peripla_BP_4"/>
    <property type="match status" value="1"/>
</dbReference>
<dbReference type="SUPFAM" id="SSF53822">
    <property type="entry name" value="Periplasmic binding protein-like I"/>
    <property type="match status" value="1"/>
</dbReference>
<feature type="signal peptide" evidence="4">
    <location>
        <begin position="1"/>
        <end position="26"/>
    </location>
</feature>
<feature type="domain" description="Periplasmic binding protein" evidence="5">
    <location>
        <begin position="37"/>
        <end position="293"/>
    </location>
</feature>
<sequence>MSRKNSVFFRLAGLCLTGILSLSAGAIPQTMAEEREIAVLLPAAGAPYFRMKAYGYVDEAKQHGFKVSIFDAGGFGNLQKQITQVEDAVTRGVSAIILVPASSEGTSRVVDRAVEAGIPIINDGIATESSNLTSFVGEPSYTMTELLAAHLVEKLGGKGKVAILTGPGGLDLTRLRNEGLMNYLARFEGIDVVAEKATPVSSSDAFTTTQDFLQANPDIKGIYAFTGAMAIGVVQALRVSGKTPGEVTVVTADLEPETDRLIREGWISATVISQPVEMARIAVRTAVQAADGETVNAEILTQPSIVTNATIDAVDLSGQFVPEDWN</sequence>
<gene>
    <name evidence="6" type="ORF">M0H32_26475</name>
</gene>
<dbReference type="InterPro" id="IPR028082">
    <property type="entry name" value="Peripla_BP_I"/>
</dbReference>
<dbReference type="RefSeq" id="WP_248159510.1">
    <property type="nucleotide sequence ID" value="NZ_JALNMJ010000030.1"/>
</dbReference>
<dbReference type="CDD" id="cd01536">
    <property type="entry name" value="PBP1_ABC_sugar_binding-like"/>
    <property type="match status" value="1"/>
</dbReference>
<evidence type="ECO:0000256" key="2">
    <source>
        <dbReference type="ARBA" id="ARBA00007639"/>
    </source>
</evidence>
<evidence type="ECO:0000313" key="7">
    <source>
        <dbReference type="Proteomes" id="UP001431221"/>
    </source>
</evidence>
<protein>
    <submittedName>
        <fullName evidence="6">Sugar ABC transporter substrate-binding protein</fullName>
    </submittedName>
</protein>
<dbReference type="EMBL" id="JALNMJ010000030">
    <property type="protein sequence ID" value="MCK7615722.1"/>
    <property type="molecule type" value="Genomic_DNA"/>
</dbReference>
<evidence type="ECO:0000256" key="4">
    <source>
        <dbReference type="SAM" id="SignalP"/>
    </source>
</evidence>
<accession>A0ABT0H201</accession>
<dbReference type="PANTHER" id="PTHR46847:SF1">
    <property type="entry name" value="D-ALLOSE-BINDING PERIPLASMIC PROTEIN-RELATED"/>
    <property type="match status" value="1"/>
</dbReference>
<evidence type="ECO:0000256" key="1">
    <source>
        <dbReference type="ARBA" id="ARBA00004196"/>
    </source>
</evidence>
<evidence type="ECO:0000259" key="5">
    <source>
        <dbReference type="Pfam" id="PF13407"/>
    </source>
</evidence>
<comment type="similarity">
    <text evidence="2">Belongs to the bacterial solute-binding protein 2 family.</text>
</comment>
<name>A0ABT0H201_9HYPH</name>
<dbReference type="PANTHER" id="PTHR46847">
    <property type="entry name" value="D-ALLOSE-BINDING PERIPLASMIC PROTEIN-RELATED"/>
    <property type="match status" value="1"/>
</dbReference>
<feature type="chain" id="PRO_5047371143" evidence="4">
    <location>
        <begin position="27"/>
        <end position="326"/>
    </location>
</feature>
<proteinExistence type="inferred from homology"/>
<keyword evidence="3 4" id="KW-0732">Signal</keyword>
<evidence type="ECO:0000256" key="3">
    <source>
        <dbReference type="ARBA" id="ARBA00022729"/>
    </source>
</evidence>
<evidence type="ECO:0000313" key="6">
    <source>
        <dbReference type="EMBL" id="MCK7615722.1"/>
    </source>
</evidence>
<dbReference type="Gene3D" id="3.40.50.2300">
    <property type="match status" value="2"/>
</dbReference>
<keyword evidence="7" id="KW-1185">Reference proteome</keyword>
<reference evidence="6" key="1">
    <citation type="submission" date="2022-04" db="EMBL/GenBank/DDBJ databases">
        <title>Roseibium sp. CAU 1639 isolated from mud.</title>
        <authorList>
            <person name="Kim W."/>
        </authorList>
    </citation>
    <scope>NUCLEOTIDE SEQUENCE</scope>
    <source>
        <strain evidence="6">CAU 1639</strain>
    </source>
</reference>
<comment type="caution">
    <text evidence="6">The sequence shown here is derived from an EMBL/GenBank/DDBJ whole genome shotgun (WGS) entry which is preliminary data.</text>
</comment>
<organism evidence="6 7">
    <name type="scientific">Roseibium sediminicola</name>
    <dbReference type="NCBI Taxonomy" id="2933272"/>
    <lineage>
        <taxon>Bacteria</taxon>
        <taxon>Pseudomonadati</taxon>
        <taxon>Pseudomonadota</taxon>
        <taxon>Alphaproteobacteria</taxon>
        <taxon>Hyphomicrobiales</taxon>
        <taxon>Stappiaceae</taxon>
        <taxon>Roseibium</taxon>
    </lineage>
</organism>
<dbReference type="Proteomes" id="UP001431221">
    <property type="component" value="Unassembled WGS sequence"/>
</dbReference>
<dbReference type="InterPro" id="IPR025997">
    <property type="entry name" value="SBP_2_dom"/>
</dbReference>